<evidence type="ECO:0000313" key="3">
    <source>
        <dbReference type="Proteomes" id="UP000856143"/>
    </source>
</evidence>
<organism evidence="2 3">
    <name type="scientific">Klebsiella oxytoca</name>
    <dbReference type="NCBI Taxonomy" id="571"/>
    <lineage>
        <taxon>Bacteria</taxon>
        <taxon>Pseudomonadati</taxon>
        <taxon>Pseudomonadota</taxon>
        <taxon>Gammaproteobacteria</taxon>
        <taxon>Enterobacterales</taxon>
        <taxon>Enterobacteriaceae</taxon>
        <taxon>Klebsiella/Raoultella group</taxon>
        <taxon>Klebsiella</taxon>
    </lineage>
</organism>
<name>A0AAN5LE83_KLEOX</name>
<dbReference type="EMBL" id="DACSEO010000154">
    <property type="protein sequence ID" value="HAT1685161.1"/>
    <property type="molecule type" value="Genomic_DNA"/>
</dbReference>
<accession>A0AAN5LE83</accession>
<protein>
    <submittedName>
        <fullName evidence="2">Uncharacterized protein</fullName>
    </submittedName>
</protein>
<dbReference type="Proteomes" id="UP000856143">
    <property type="component" value="Unassembled WGS sequence"/>
</dbReference>
<feature type="compositionally biased region" description="Polar residues" evidence="1">
    <location>
        <begin position="29"/>
        <end position="39"/>
    </location>
</feature>
<comment type="caution">
    <text evidence="2">The sequence shown here is derived from an EMBL/GenBank/DDBJ whole genome shotgun (WGS) entry which is preliminary data.</text>
</comment>
<feature type="compositionally biased region" description="Gly residues" evidence="1">
    <location>
        <begin position="50"/>
        <end position="59"/>
    </location>
</feature>
<dbReference type="AlphaFoldDB" id="A0AAN5LE83"/>
<sequence length="87" mass="9632">MSPESPSSGGDFFFDSFHENSNSAIQQFSNSAIQQFSNSEKGKKTKGKGLKGNGKGNGFFKGNRLTRKGRKHQRAILTEYAPHFLFS</sequence>
<proteinExistence type="predicted"/>
<feature type="region of interest" description="Disordered" evidence="1">
    <location>
        <begin position="29"/>
        <end position="71"/>
    </location>
</feature>
<reference evidence="2" key="1">
    <citation type="journal article" date="2018" name="Genome Biol.">
        <title>SKESA: strategic k-mer extension for scrupulous assemblies.</title>
        <authorList>
            <person name="Souvorov A."/>
            <person name="Agarwala R."/>
            <person name="Lipman D.J."/>
        </authorList>
    </citation>
    <scope>NUCLEOTIDE SEQUENCE</scope>
    <source>
        <strain evidence="2">R404</strain>
    </source>
</reference>
<evidence type="ECO:0000256" key="1">
    <source>
        <dbReference type="SAM" id="MobiDB-lite"/>
    </source>
</evidence>
<gene>
    <name evidence="2" type="ORF">I8Y21_005995</name>
</gene>
<reference evidence="2" key="2">
    <citation type="submission" date="2020-11" db="EMBL/GenBank/DDBJ databases">
        <authorList>
            <consortium name="NCBI Pathogen Detection Project"/>
        </authorList>
    </citation>
    <scope>NUCLEOTIDE SEQUENCE</scope>
    <source>
        <strain evidence="2">R404</strain>
    </source>
</reference>
<evidence type="ECO:0000313" key="2">
    <source>
        <dbReference type="EMBL" id="HAT1685161.1"/>
    </source>
</evidence>